<feature type="domain" description="RCK C-terminal" evidence="2">
    <location>
        <begin position="140"/>
        <end position="223"/>
    </location>
</feature>
<evidence type="ECO:0000259" key="2">
    <source>
        <dbReference type="PROSITE" id="PS51202"/>
    </source>
</evidence>
<dbReference type="PANTHER" id="PTHR43833:SF7">
    <property type="entry name" value="KTR SYSTEM POTASSIUM UPTAKE PROTEIN C"/>
    <property type="match status" value="1"/>
</dbReference>
<dbReference type="Pfam" id="PF02254">
    <property type="entry name" value="TrkA_N"/>
    <property type="match status" value="1"/>
</dbReference>
<dbReference type="PANTHER" id="PTHR43833">
    <property type="entry name" value="POTASSIUM CHANNEL PROTEIN 2-RELATED-RELATED"/>
    <property type="match status" value="1"/>
</dbReference>
<name>A0A5R9F9K0_9BACL</name>
<dbReference type="RefSeq" id="WP_138124828.1">
    <property type="nucleotide sequence ID" value="NZ_SWLG01000004.1"/>
</dbReference>
<dbReference type="SUPFAM" id="SSF51735">
    <property type="entry name" value="NAD(P)-binding Rossmann-fold domains"/>
    <property type="match status" value="1"/>
</dbReference>
<keyword evidence="4" id="KW-1185">Reference proteome</keyword>
<accession>A0A5R9F9K0</accession>
<protein>
    <submittedName>
        <fullName evidence="3">TrkA family potassium uptake protein</fullName>
    </submittedName>
</protein>
<dbReference type="PROSITE" id="PS51202">
    <property type="entry name" value="RCK_C"/>
    <property type="match status" value="1"/>
</dbReference>
<reference evidence="3 4" key="1">
    <citation type="submission" date="2019-04" db="EMBL/GenBank/DDBJ databases">
        <title>Bacillus caeni sp. nov., a bacterium isolated from mangrove sediment.</title>
        <authorList>
            <person name="Huang H."/>
            <person name="Mo K."/>
            <person name="Hu Y."/>
        </authorList>
    </citation>
    <scope>NUCLEOTIDE SEQUENCE [LARGE SCALE GENOMIC DNA]</scope>
    <source>
        <strain evidence="3 4">HB172195</strain>
    </source>
</reference>
<sequence>MARRPKNKSFAVLGLGRFGGNLVAELHNLGAEVLAIDSNPEKAESFAQYATHTVAANATDERTLANLGIRNFDHVIVSFGEDIQSSVLTTLVLKEMGVKKVWVKAQNSYHQKVLDKIGADHIIHPERDMARRLAHHIISEKILDFIELSEEHSIVEIIATKKINGKSLLDLDIRAKYGCNIVAIKTSDKIKVSPMADEVITTGDVLIVIGSNKDINRFEKEGV</sequence>
<dbReference type="Proteomes" id="UP000308230">
    <property type="component" value="Unassembled WGS sequence"/>
</dbReference>
<proteinExistence type="predicted"/>
<dbReference type="GO" id="GO:0006813">
    <property type="term" value="P:potassium ion transport"/>
    <property type="evidence" value="ECO:0007669"/>
    <property type="project" value="InterPro"/>
</dbReference>
<dbReference type="InterPro" id="IPR036291">
    <property type="entry name" value="NAD(P)-bd_dom_sf"/>
</dbReference>
<dbReference type="SUPFAM" id="SSF116726">
    <property type="entry name" value="TrkA C-terminal domain-like"/>
    <property type="match status" value="1"/>
</dbReference>
<dbReference type="InterPro" id="IPR003148">
    <property type="entry name" value="RCK_N"/>
</dbReference>
<comment type="caution">
    <text evidence="3">The sequence shown here is derived from an EMBL/GenBank/DDBJ whole genome shotgun (WGS) entry which is preliminary data.</text>
</comment>
<dbReference type="EMBL" id="SWLG01000004">
    <property type="protein sequence ID" value="TLS38318.1"/>
    <property type="molecule type" value="Genomic_DNA"/>
</dbReference>
<evidence type="ECO:0000313" key="3">
    <source>
        <dbReference type="EMBL" id="TLS38318.1"/>
    </source>
</evidence>
<dbReference type="Pfam" id="PF02080">
    <property type="entry name" value="TrkA_C"/>
    <property type="match status" value="1"/>
</dbReference>
<organism evidence="3 4">
    <name type="scientific">Exobacillus caeni</name>
    <dbReference type="NCBI Taxonomy" id="2574798"/>
    <lineage>
        <taxon>Bacteria</taxon>
        <taxon>Bacillati</taxon>
        <taxon>Bacillota</taxon>
        <taxon>Bacilli</taxon>
        <taxon>Bacillales</taxon>
        <taxon>Guptibacillaceae</taxon>
        <taxon>Exobacillus</taxon>
    </lineage>
</organism>
<feature type="domain" description="RCK N-terminal" evidence="1">
    <location>
        <begin position="7"/>
        <end position="123"/>
    </location>
</feature>
<dbReference type="OrthoDB" id="9776294at2"/>
<evidence type="ECO:0000259" key="1">
    <source>
        <dbReference type="PROSITE" id="PS51201"/>
    </source>
</evidence>
<dbReference type="Gene3D" id="3.30.70.1450">
    <property type="entry name" value="Regulator of K+ conductance, C-terminal domain"/>
    <property type="match status" value="1"/>
</dbReference>
<dbReference type="AlphaFoldDB" id="A0A5R9F9K0"/>
<evidence type="ECO:0000313" key="4">
    <source>
        <dbReference type="Proteomes" id="UP000308230"/>
    </source>
</evidence>
<dbReference type="Gene3D" id="3.40.50.720">
    <property type="entry name" value="NAD(P)-binding Rossmann-like Domain"/>
    <property type="match status" value="1"/>
</dbReference>
<dbReference type="InterPro" id="IPR036721">
    <property type="entry name" value="RCK_C_sf"/>
</dbReference>
<dbReference type="InterPro" id="IPR050721">
    <property type="entry name" value="Trk_Ktr_HKT_K-transport"/>
</dbReference>
<gene>
    <name evidence="3" type="ORF">FCL54_07280</name>
</gene>
<dbReference type="GO" id="GO:0008324">
    <property type="term" value="F:monoatomic cation transmembrane transporter activity"/>
    <property type="evidence" value="ECO:0007669"/>
    <property type="project" value="InterPro"/>
</dbReference>
<dbReference type="PROSITE" id="PS51201">
    <property type="entry name" value="RCK_N"/>
    <property type="match status" value="1"/>
</dbReference>
<dbReference type="InterPro" id="IPR006037">
    <property type="entry name" value="RCK_C"/>
</dbReference>